<dbReference type="PROSITE" id="PS01039">
    <property type="entry name" value="SBP_BACTERIAL_3"/>
    <property type="match status" value="1"/>
</dbReference>
<evidence type="ECO:0000256" key="4">
    <source>
        <dbReference type="RuleBase" id="RU003744"/>
    </source>
</evidence>
<dbReference type="InterPro" id="IPR018313">
    <property type="entry name" value="SBP_3_CS"/>
</dbReference>
<evidence type="ECO:0000256" key="5">
    <source>
        <dbReference type="SAM" id="SignalP"/>
    </source>
</evidence>
<dbReference type="SMART" id="SM00062">
    <property type="entry name" value="PBPb"/>
    <property type="match status" value="1"/>
</dbReference>
<comment type="caution">
    <text evidence="8">The sequence shown here is derived from an EMBL/GenBank/DDBJ whole genome shotgun (WGS) entry which is preliminary data.</text>
</comment>
<dbReference type="SMART" id="SM00079">
    <property type="entry name" value="PBPe"/>
    <property type="match status" value="1"/>
</dbReference>
<dbReference type="EMBL" id="JAIEZQ010000001">
    <property type="protein sequence ID" value="MBY9073227.1"/>
    <property type="molecule type" value="Genomic_DNA"/>
</dbReference>
<dbReference type="InterPro" id="IPR001320">
    <property type="entry name" value="Iontro_rcpt_C"/>
</dbReference>
<feature type="domain" description="Ionotropic glutamate receptor C-terminal" evidence="7">
    <location>
        <begin position="48"/>
        <end position="268"/>
    </location>
</feature>
<evidence type="ECO:0000256" key="3">
    <source>
        <dbReference type="ARBA" id="ARBA00022729"/>
    </source>
</evidence>
<dbReference type="CDD" id="cd13530">
    <property type="entry name" value="PBP2_peptides_like"/>
    <property type="match status" value="1"/>
</dbReference>
<comment type="similarity">
    <text evidence="2 4">Belongs to the bacterial solute-binding protein 3 family.</text>
</comment>
<dbReference type="RefSeq" id="WP_221023045.1">
    <property type="nucleotide sequence ID" value="NZ_JAIEZQ010000001.1"/>
</dbReference>
<name>A0ABS7RFD0_9ACTN</name>
<sequence>MTSHTPARRAARAAGAVLMLTLAAAGCAAHGEERVSSLRAPQVVEEGALTVCSDMPYEPFESMKGGEPVGFDIDLIREVAAELDLRLEIKDTDFDAIQSGDALNSDQCDLAISAMTITGERARVLDFSSPYFDASQALVVAKGSGIDALDDLDRQRIGVQGGTTGELYVTDNAPASADVVPLEDAVAMEEALTTRAVDAAVYDNTVVGDVVANNPDLEVSAEFDTGEQYGMAVKKNGNVDLLRSINKVLATLEDDGGYDKIYATWFGGVQE</sequence>
<reference evidence="8 9" key="1">
    <citation type="submission" date="2021-08" db="EMBL/GenBank/DDBJ databases">
        <title>Nocardioides bacterium WL0053 sp. nov., isolated from the sediment.</title>
        <authorList>
            <person name="Wang L."/>
            <person name="Zhang D."/>
            <person name="Zhang A."/>
        </authorList>
    </citation>
    <scope>NUCLEOTIDE SEQUENCE [LARGE SCALE GENOMIC DNA]</scope>
    <source>
        <strain evidence="8 9">WL0053</strain>
    </source>
</reference>
<evidence type="ECO:0000256" key="2">
    <source>
        <dbReference type="ARBA" id="ARBA00010333"/>
    </source>
</evidence>
<keyword evidence="3 5" id="KW-0732">Signal</keyword>
<evidence type="ECO:0000259" key="6">
    <source>
        <dbReference type="SMART" id="SM00062"/>
    </source>
</evidence>
<dbReference type="PANTHER" id="PTHR35936">
    <property type="entry name" value="MEMBRANE-BOUND LYTIC MUREIN TRANSGLYCOSYLASE F"/>
    <property type="match status" value="1"/>
</dbReference>
<keyword evidence="9" id="KW-1185">Reference proteome</keyword>
<feature type="domain" description="Solute-binding protein family 3/N-terminal" evidence="6">
    <location>
        <begin position="48"/>
        <end position="269"/>
    </location>
</feature>
<dbReference type="Gene3D" id="3.40.190.10">
    <property type="entry name" value="Periplasmic binding protein-like II"/>
    <property type="match status" value="2"/>
</dbReference>
<organism evidence="8 9">
    <name type="scientific">Nocardioides jiangsuensis</name>
    <dbReference type="NCBI Taxonomy" id="2866161"/>
    <lineage>
        <taxon>Bacteria</taxon>
        <taxon>Bacillati</taxon>
        <taxon>Actinomycetota</taxon>
        <taxon>Actinomycetes</taxon>
        <taxon>Propionibacteriales</taxon>
        <taxon>Nocardioidaceae</taxon>
        <taxon>Nocardioides</taxon>
    </lineage>
</organism>
<dbReference type="Proteomes" id="UP000754710">
    <property type="component" value="Unassembled WGS sequence"/>
</dbReference>
<accession>A0ABS7RFD0</accession>
<protein>
    <submittedName>
        <fullName evidence="8">ABC transporter substrate-binding protein</fullName>
    </submittedName>
</protein>
<feature type="chain" id="PRO_5046465861" evidence="5">
    <location>
        <begin position="29"/>
        <end position="271"/>
    </location>
</feature>
<evidence type="ECO:0000313" key="9">
    <source>
        <dbReference type="Proteomes" id="UP000754710"/>
    </source>
</evidence>
<comment type="subcellular location">
    <subcellularLocation>
        <location evidence="1">Cell envelope</location>
    </subcellularLocation>
</comment>
<dbReference type="PANTHER" id="PTHR35936:SF17">
    <property type="entry name" value="ARGININE-BINDING EXTRACELLULAR PROTEIN ARTP"/>
    <property type="match status" value="1"/>
</dbReference>
<evidence type="ECO:0000256" key="1">
    <source>
        <dbReference type="ARBA" id="ARBA00004196"/>
    </source>
</evidence>
<dbReference type="InterPro" id="IPR001638">
    <property type="entry name" value="Solute-binding_3/MltF_N"/>
</dbReference>
<feature type="signal peptide" evidence="5">
    <location>
        <begin position="1"/>
        <end position="28"/>
    </location>
</feature>
<dbReference type="Pfam" id="PF00497">
    <property type="entry name" value="SBP_bac_3"/>
    <property type="match status" value="1"/>
</dbReference>
<dbReference type="SUPFAM" id="SSF53850">
    <property type="entry name" value="Periplasmic binding protein-like II"/>
    <property type="match status" value="1"/>
</dbReference>
<evidence type="ECO:0000313" key="8">
    <source>
        <dbReference type="EMBL" id="MBY9073227.1"/>
    </source>
</evidence>
<proteinExistence type="inferred from homology"/>
<gene>
    <name evidence="8" type="ORF">K1X13_00195</name>
</gene>
<evidence type="ECO:0000259" key="7">
    <source>
        <dbReference type="SMART" id="SM00079"/>
    </source>
</evidence>